<dbReference type="RefSeq" id="WP_194700226.1">
    <property type="nucleotide sequence ID" value="NZ_JADKNH010000001.1"/>
</dbReference>
<accession>A0ABR9ZNF5</accession>
<evidence type="ECO:0000313" key="3">
    <source>
        <dbReference type="Proteomes" id="UP000614200"/>
    </source>
</evidence>
<name>A0ABR9ZNF5_9FIRM</name>
<reference evidence="2 3" key="1">
    <citation type="submission" date="2020-11" db="EMBL/GenBank/DDBJ databases">
        <title>Fusibacter basophilias sp. nov.</title>
        <authorList>
            <person name="Qiu D."/>
        </authorList>
    </citation>
    <scope>NUCLEOTIDE SEQUENCE [LARGE SCALE GENOMIC DNA]</scope>
    <source>
        <strain evidence="2 3">Q10-2</strain>
    </source>
</reference>
<evidence type="ECO:0000313" key="2">
    <source>
        <dbReference type="EMBL" id="MBF4692000.1"/>
    </source>
</evidence>
<feature type="transmembrane region" description="Helical" evidence="1">
    <location>
        <begin position="20"/>
        <end position="36"/>
    </location>
</feature>
<comment type="caution">
    <text evidence="2">The sequence shown here is derived from an EMBL/GenBank/DDBJ whole genome shotgun (WGS) entry which is preliminary data.</text>
</comment>
<keyword evidence="1" id="KW-0472">Membrane</keyword>
<keyword evidence="1" id="KW-0812">Transmembrane</keyword>
<dbReference type="Proteomes" id="UP000614200">
    <property type="component" value="Unassembled WGS sequence"/>
</dbReference>
<proteinExistence type="predicted"/>
<gene>
    <name evidence="2" type="ORF">ISU02_02665</name>
</gene>
<dbReference type="EMBL" id="JADKNH010000001">
    <property type="protein sequence ID" value="MBF4692000.1"/>
    <property type="molecule type" value="Genomic_DNA"/>
</dbReference>
<evidence type="ECO:0000256" key="1">
    <source>
        <dbReference type="SAM" id="Phobius"/>
    </source>
</evidence>
<organism evidence="2 3">
    <name type="scientific">Fusibacter ferrireducens</name>
    <dbReference type="NCBI Taxonomy" id="2785058"/>
    <lineage>
        <taxon>Bacteria</taxon>
        <taxon>Bacillati</taxon>
        <taxon>Bacillota</taxon>
        <taxon>Clostridia</taxon>
        <taxon>Eubacteriales</taxon>
        <taxon>Eubacteriales Family XII. Incertae Sedis</taxon>
        <taxon>Fusibacter</taxon>
    </lineage>
</organism>
<keyword evidence="3" id="KW-1185">Reference proteome</keyword>
<keyword evidence="1" id="KW-1133">Transmembrane helix</keyword>
<protein>
    <submittedName>
        <fullName evidence="2">Uncharacterized protein</fullName>
    </submittedName>
</protein>
<sequence>MKKTTREETRTLLEKEIKDITRLLIFCILLAILLFINAKVTLILTFALIPIEIGVIYSKVNTIARYVHTFHSDDYEAFKSAHSIKGISRQKYYTFLKSDFYKPTEVDEIILKYHIIANKRKAILSFATFLLFAFSSVR</sequence>